<feature type="domain" description="FRG" evidence="1">
    <location>
        <begin position="112"/>
        <end position="222"/>
    </location>
</feature>
<gene>
    <name evidence="2" type="ORF">EGI31_06925</name>
</gene>
<sequence length="419" mass="49017">MPKRKISNLDLKVKLFKEYLDNGGVEKILFRDLLDDLIKVKKGSDGKVDPNTVSSVVNSAMLNILESHLSPPFFHREHISEYKSTLQKNNSFVQENIDSEKQFNMIYKKYVAEKDTLFRGQREAKWRLYSKLQRLWILEKLYEKYDFKNFLKKLIELGKEKYSINIQELLNENHIDSTNSISVLAYLQHHECPTPLLDWTYSFQNALYFAIDGLETNKGTIEIDDYFSVYYVEEKYFEAGSFRKIIFDDLDKQDALEMAEMIEIISNGDENKKKEMTEHFAGRRVFDRNKLNGSGFISHMTNIDYLINFPIGYFSDRDKDTGILFSLNNSKNILNQKGVFTWSADPSKPIELVGDEQFKEGKTEEDAKGYSFCSCFNIHKSLESHIRKQLDADGITKDFIYPSPDINTWEVFEKCKKME</sequence>
<comment type="caution">
    <text evidence="2">The sequence shown here is derived from an EMBL/GenBank/DDBJ whole genome shotgun (WGS) entry which is preliminary data.</text>
</comment>
<evidence type="ECO:0000259" key="1">
    <source>
        <dbReference type="SMART" id="SM00901"/>
    </source>
</evidence>
<dbReference type="EMBL" id="RJUF01000013">
    <property type="protein sequence ID" value="MCP9762684.1"/>
    <property type="molecule type" value="Genomic_DNA"/>
</dbReference>
<evidence type="ECO:0000313" key="2">
    <source>
        <dbReference type="EMBL" id="MCP9762684.1"/>
    </source>
</evidence>
<dbReference type="InterPro" id="IPR014966">
    <property type="entry name" value="FRG-dom"/>
</dbReference>
<dbReference type="AlphaFoldDB" id="A0AAE3KSK6"/>
<dbReference type="Pfam" id="PF08867">
    <property type="entry name" value="FRG"/>
    <property type="match status" value="1"/>
</dbReference>
<reference evidence="2 3" key="1">
    <citation type="submission" date="2018-11" db="EMBL/GenBank/DDBJ databases">
        <title>Novel bacteria species description.</title>
        <authorList>
            <person name="Han J.-H."/>
        </authorList>
    </citation>
    <scope>NUCLEOTIDE SEQUENCE [LARGE SCALE GENOMIC DNA]</scope>
    <source>
        <strain evidence="2 3">KCTC23259</strain>
    </source>
</reference>
<name>A0AAE3KSK6_9BACT</name>
<dbReference type="Proteomes" id="UP001204144">
    <property type="component" value="Unassembled WGS sequence"/>
</dbReference>
<evidence type="ECO:0000313" key="3">
    <source>
        <dbReference type="Proteomes" id="UP001204144"/>
    </source>
</evidence>
<proteinExistence type="predicted"/>
<organism evidence="2 3">
    <name type="scientific">Lacihabitans soyangensis</name>
    <dbReference type="NCBI Taxonomy" id="869394"/>
    <lineage>
        <taxon>Bacteria</taxon>
        <taxon>Pseudomonadati</taxon>
        <taxon>Bacteroidota</taxon>
        <taxon>Cytophagia</taxon>
        <taxon>Cytophagales</taxon>
        <taxon>Leadbetterellaceae</taxon>
        <taxon>Lacihabitans</taxon>
    </lineage>
</organism>
<dbReference type="RefSeq" id="WP_255036456.1">
    <property type="nucleotide sequence ID" value="NZ_RJUF01000013.1"/>
</dbReference>
<dbReference type="SMART" id="SM00901">
    <property type="entry name" value="FRG"/>
    <property type="match status" value="1"/>
</dbReference>
<protein>
    <submittedName>
        <fullName evidence="2">FRG domain-containing protein</fullName>
    </submittedName>
</protein>
<keyword evidence="3" id="KW-1185">Reference proteome</keyword>
<accession>A0AAE3KSK6</accession>